<comment type="similarity">
    <text evidence="1 3">Belongs to the type-B carboxylesterase/lipase family.</text>
</comment>
<name>A0ABR0KLP8_9EURO</name>
<evidence type="ECO:0000313" key="6">
    <source>
        <dbReference type="Proteomes" id="UP001345013"/>
    </source>
</evidence>
<evidence type="ECO:0000313" key="5">
    <source>
        <dbReference type="EMBL" id="KAK5099153.1"/>
    </source>
</evidence>
<dbReference type="EMBL" id="JAVRRG010000011">
    <property type="protein sequence ID" value="KAK5099153.1"/>
    <property type="molecule type" value="Genomic_DNA"/>
</dbReference>
<evidence type="ECO:0000256" key="1">
    <source>
        <dbReference type="ARBA" id="ARBA00005964"/>
    </source>
</evidence>
<dbReference type="InterPro" id="IPR050309">
    <property type="entry name" value="Type-B_Carboxylest/Lipase"/>
</dbReference>
<dbReference type="PROSITE" id="PS00122">
    <property type="entry name" value="CARBOXYLESTERASE_B_1"/>
    <property type="match status" value="1"/>
</dbReference>
<sequence>MTKFGFNMFFLTIALGAFITLVGAQSDTNGSTNHVVDLGYAKYSGSLNDSFPNIVNYYGIRYAVPPLGDLRWREPMDIESHGGYDPSAVMDATTRGPICVQGIPYWRQTSNARGSEDCLLLDVLVPKTPANNYLPVLVQIHGGGYDQGHSQSNPGYMMVNQSQNGMIYVSIQYRLATFGFLSSVEIRENGAANAGLLDQRAALGWIQRNIRAFGGDPGKVTIIGGSAGGGSVMDQMILYGGVSNPPFRAAISEYPWWQSYKNGTTLEAQYRQMLTATNCHDLSCIRSQSTETLINAMQSTLEVGFNEGWYGWGDFYYGPSVDGNVIRDLPSNEFKQGHFTKVPVIVNRDAYEGYNYSPKNVTTEEGMTADLQTIFPYAKQSFFNRLYQLYPASDFNSTLFRRARLYGDYIIDCPTYYFATATSDWGLPTWKLIFNAGTQLHGADGPFLWGPEENINNVTLANIMKDYYLGFVLHLDPNSVSNSGTPKPQWPQYSPAGATGFTIMDVNYTMMGAIPDMDANARCDFWHSQSYVVRN</sequence>
<organism evidence="5 6">
    <name type="scientific">Lithohypha guttulata</name>
    <dbReference type="NCBI Taxonomy" id="1690604"/>
    <lineage>
        <taxon>Eukaryota</taxon>
        <taxon>Fungi</taxon>
        <taxon>Dikarya</taxon>
        <taxon>Ascomycota</taxon>
        <taxon>Pezizomycotina</taxon>
        <taxon>Eurotiomycetes</taxon>
        <taxon>Chaetothyriomycetidae</taxon>
        <taxon>Chaetothyriales</taxon>
        <taxon>Trichomeriaceae</taxon>
        <taxon>Lithohypha</taxon>
    </lineage>
</organism>
<accession>A0ABR0KLP8</accession>
<feature type="signal peptide" evidence="3">
    <location>
        <begin position="1"/>
        <end position="24"/>
    </location>
</feature>
<keyword evidence="2 3" id="KW-0378">Hydrolase</keyword>
<reference evidence="5 6" key="1">
    <citation type="submission" date="2023-08" db="EMBL/GenBank/DDBJ databases">
        <title>Black Yeasts Isolated from many extreme environments.</title>
        <authorList>
            <person name="Coleine C."/>
            <person name="Stajich J.E."/>
            <person name="Selbmann L."/>
        </authorList>
    </citation>
    <scope>NUCLEOTIDE SEQUENCE [LARGE SCALE GENOMIC DNA]</scope>
    <source>
        <strain evidence="5 6">CCFEE 5885</strain>
    </source>
</reference>
<dbReference type="EC" id="3.1.1.-" evidence="3"/>
<proteinExistence type="inferred from homology"/>
<dbReference type="Pfam" id="PF00135">
    <property type="entry name" value="COesterase"/>
    <property type="match status" value="1"/>
</dbReference>
<evidence type="ECO:0000256" key="3">
    <source>
        <dbReference type="RuleBase" id="RU361235"/>
    </source>
</evidence>
<dbReference type="InterPro" id="IPR019826">
    <property type="entry name" value="Carboxylesterase_B_AS"/>
</dbReference>
<protein>
    <recommendedName>
        <fullName evidence="3">Carboxylic ester hydrolase</fullName>
        <ecNumber evidence="3">3.1.1.-</ecNumber>
    </recommendedName>
</protein>
<dbReference type="InterPro" id="IPR002018">
    <property type="entry name" value="CarbesteraseB"/>
</dbReference>
<dbReference type="InterPro" id="IPR029058">
    <property type="entry name" value="AB_hydrolase_fold"/>
</dbReference>
<keyword evidence="6" id="KW-1185">Reference proteome</keyword>
<keyword evidence="3" id="KW-0732">Signal</keyword>
<evidence type="ECO:0000259" key="4">
    <source>
        <dbReference type="Pfam" id="PF00135"/>
    </source>
</evidence>
<evidence type="ECO:0000256" key="2">
    <source>
        <dbReference type="ARBA" id="ARBA00022801"/>
    </source>
</evidence>
<comment type="caution">
    <text evidence="5">The sequence shown here is derived from an EMBL/GenBank/DDBJ whole genome shotgun (WGS) entry which is preliminary data.</text>
</comment>
<feature type="domain" description="Carboxylesterase type B" evidence="4">
    <location>
        <begin position="36"/>
        <end position="526"/>
    </location>
</feature>
<dbReference type="PANTHER" id="PTHR11559">
    <property type="entry name" value="CARBOXYLESTERASE"/>
    <property type="match status" value="1"/>
</dbReference>
<dbReference type="Gene3D" id="3.40.50.1820">
    <property type="entry name" value="alpha/beta hydrolase"/>
    <property type="match status" value="1"/>
</dbReference>
<feature type="chain" id="PRO_5044956391" description="Carboxylic ester hydrolase" evidence="3">
    <location>
        <begin position="25"/>
        <end position="535"/>
    </location>
</feature>
<dbReference type="SUPFAM" id="SSF53474">
    <property type="entry name" value="alpha/beta-Hydrolases"/>
    <property type="match status" value="1"/>
</dbReference>
<dbReference type="Proteomes" id="UP001345013">
    <property type="component" value="Unassembled WGS sequence"/>
</dbReference>
<gene>
    <name evidence="5" type="ORF">LTR24_001554</name>
</gene>